<protein>
    <submittedName>
        <fullName evidence="1">ParA family protein</fullName>
    </submittedName>
</protein>
<dbReference type="Gene3D" id="3.40.50.300">
    <property type="entry name" value="P-loop containing nucleotide triphosphate hydrolases"/>
    <property type="match status" value="1"/>
</dbReference>
<proteinExistence type="predicted"/>
<evidence type="ECO:0000313" key="2">
    <source>
        <dbReference type="Proteomes" id="UP000544122"/>
    </source>
</evidence>
<dbReference type="EMBL" id="JAAVLX010000003">
    <property type="protein sequence ID" value="NOJ39594.1"/>
    <property type="molecule type" value="Genomic_DNA"/>
</dbReference>
<sequence>MQTIVLATQKGGSGKSALAIGLALAAIQAGHTVRRIETDSQGSLSNWQSRRAYAEPIVEPVYAANDVEQRLQSLDRDGVTLTIIDTAGGVSATTNSAIRYADLCLIPARPSLADVEATAATLRVIRACLKPFAYVLNQTPIRGAHLSNAESALSEEAARDIADVIAKPFIVMHNDHQDALSAGLAVSEYTPGGKSAEEIRGLWQWIEARLKDATAADEQVVEKFAVSPEILPAMAALTPIENDSALFLRAPARPDTPHRARSLRGASRGLVRRSSAAKAEVIQPTSPAGLLRSAYLARRSHFSRVTRHRSASV</sequence>
<dbReference type="InterPro" id="IPR027417">
    <property type="entry name" value="P-loop_NTPase"/>
</dbReference>
<dbReference type="PANTHER" id="PTHR13696">
    <property type="entry name" value="P-LOOP CONTAINING NUCLEOSIDE TRIPHOSPHATE HYDROLASE"/>
    <property type="match status" value="1"/>
</dbReference>
<dbReference type="AlphaFoldDB" id="A0A7Y4GPI7"/>
<gene>
    <name evidence="1" type="ORF">HCN58_08260</name>
</gene>
<reference evidence="1 2" key="1">
    <citation type="submission" date="2020-03" db="EMBL/GenBank/DDBJ databases">
        <title>Bradyrhizobium diversity isolated from nodules of Indigofera sp.</title>
        <authorList>
            <person name="Klepa M."/>
            <person name="Helene L."/>
            <person name="Hungria M."/>
        </authorList>
    </citation>
    <scope>NUCLEOTIDE SEQUENCE [LARGE SCALE GENOMIC DNA]</scope>
    <source>
        <strain evidence="1 2">WSM 1791</strain>
    </source>
</reference>
<dbReference type="InterPro" id="IPR009744">
    <property type="entry name" value="VirC1"/>
</dbReference>
<name>A0A7Y4GPI7_9BRAD</name>
<dbReference type="Proteomes" id="UP000544122">
    <property type="component" value="Unassembled WGS sequence"/>
</dbReference>
<keyword evidence="2" id="KW-1185">Reference proteome</keyword>
<accession>A0A7Y4GPI7</accession>
<dbReference type="InterPro" id="IPR050678">
    <property type="entry name" value="DNA_Partitioning_ATPase"/>
</dbReference>
<dbReference type="PANTHER" id="PTHR13696:SF96">
    <property type="entry name" value="COBQ_COBB_MIND_PARA NUCLEOTIDE BINDING DOMAIN-CONTAINING PROTEIN"/>
    <property type="match status" value="1"/>
</dbReference>
<comment type="caution">
    <text evidence="1">The sequence shown here is derived from an EMBL/GenBank/DDBJ whole genome shotgun (WGS) entry which is preliminary data.</text>
</comment>
<organism evidence="1 2">
    <name type="scientific">Bradyrhizobium australiense</name>
    <dbReference type="NCBI Taxonomy" id="2721161"/>
    <lineage>
        <taxon>Bacteria</taxon>
        <taxon>Pseudomonadati</taxon>
        <taxon>Pseudomonadota</taxon>
        <taxon>Alphaproteobacteria</taxon>
        <taxon>Hyphomicrobiales</taxon>
        <taxon>Nitrobacteraceae</taxon>
        <taxon>Bradyrhizobium</taxon>
    </lineage>
</organism>
<dbReference type="SUPFAM" id="SSF52540">
    <property type="entry name" value="P-loop containing nucleoside triphosphate hydrolases"/>
    <property type="match status" value="1"/>
</dbReference>
<evidence type="ECO:0000313" key="1">
    <source>
        <dbReference type="EMBL" id="NOJ39594.1"/>
    </source>
</evidence>
<dbReference type="CDD" id="cd02042">
    <property type="entry name" value="ParAB_family"/>
    <property type="match status" value="1"/>
</dbReference>
<dbReference type="Pfam" id="PF07015">
    <property type="entry name" value="VirC1"/>
    <property type="match status" value="1"/>
</dbReference>